<dbReference type="RefSeq" id="WP_048708881.1">
    <property type="nucleotide sequence ID" value="NZ_CP014646.1"/>
</dbReference>
<dbReference type="EMBL" id="CP014646">
    <property type="protein sequence ID" value="AMO35777.1"/>
    <property type="molecule type" value="Genomic_DNA"/>
</dbReference>
<reference evidence="3" key="1">
    <citation type="submission" date="2016-03" db="EMBL/GenBank/DDBJ databases">
        <authorList>
            <person name="Ma C."/>
            <person name="Zhou S."/>
            <person name="Yang G."/>
        </authorList>
    </citation>
    <scope>NUCLEOTIDE SEQUENCE [LARGE SCALE GENOMIC DNA]</scope>
    <source>
        <strain evidence="3">SgZ-1</strain>
    </source>
</reference>
<keyword evidence="2" id="KW-0418">Kinase</keyword>
<dbReference type="AlphaFoldDB" id="A0A140IDF2"/>
<keyword evidence="3" id="KW-1185">Reference proteome</keyword>
<dbReference type="SUPFAM" id="SSF111331">
    <property type="entry name" value="NAD kinase/diacylglycerol kinase-like"/>
    <property type="match status" value="1"/>
</dbReference>
<dbReference type="KEGG" id="thu:AC731_001735"/>
<keyword evidence="2" id="KW-0808">Transferase</keyword>
<dbReference type="PANTHER" id="PTHR12358:SF54">
    <property type="entry name" value="SPHINGOSINE KINASE RELATED PROTEIN"/>
    <property type="match status" value="1"/>
</dbReference>
<dbReference type="PANTHER" id="PTHR12358">
    <property type="entry name" value="SPHINGOSINE KINASE"/>
    <property type="match status" value="1"/>
</dbReference>
<accession>A0A140IDF2</accession>
<feature type="domain" description="DAGKc" evidence="1">
    <location>
        <begin position="26"/>
        <end position="158"/>
    </location>
</feature>
<protein>
    <submittedName>
        <fullName evidence="2">Diacylglycerol kinase</fullName>
    </submittedName>
</protein>
<dbReference type="InterPro" id="IPR017438">
    <property type="entry name" value="ATP-NAD_kinase_N"/>
</dbReference>
<dbReference type="InterPro" id="IPR001206">
    <property type="entry name" value="Diacylglycerol_kinase_cat_dom"/>
</dbReference>
<dbReference type="GO" id="GO:0016301">
    <property type="term" value="F:kinase activity"/>
    <property type="evidence" value="ECO:0007669"/>
    <property type="project" value="UniProtKB-KW"/>
</dbReference>
<dbReference type="InterPro" id="IPR016064">
    <property type="entry name" value="NAD/diacylglycerol_kinase_sf"/>
</dbReference>
<gene>
    <name evidence="2" type="ORF">AC731_001735</name>
</gene>
<dbReference type="SMART" id="SM00046">
    <property type="entry name" value="DAGKc"/>
    <property type="match status" value="1"/>
</dbReference>
<dbReference type="Gene3D" id="2.60.200.40">
    <property type="match status" value="1"/>
</dbReference>
<dbReference type="Pfam" id="PF00781">
    <property type="entry name" value="DAGK_cat"/>
    <property type="match status" value="1"/>
</dbReference>
<evidence type="ECO:0000313" key="2">
    <source>
        <dbReference type="EMBL" id="AMO35777.1"/>
    </source>
</evidence>
<evidence type="ECO:0000313" key="3">
    <source>
        <dbReference type="Proteomes" id="UP000036902"/>
    </source>
</evidence>
<organism evidence="2 3">
    <name type="scientific">Thauera humireducens</name>
    <dbReference type="NCBI Taxonomy" id="1134435"/>
    <lineage>
        <taxon>Bacteria</taxon>
        <taxon>Pseudomonadati</taxon>
        <taxon>Pseudomonadota</taxon>
        <taxon>Betaproteobacteria</taxon>
        <taxon>Rhodocyclales</taxon>
        <taxon>Zoogloeaceae</taxon>
        <taxon>Thauera</taxon>
    </lineage>
</organism>
<dbReference type="STRING" id="1134435.AC731_001735"/>
<sequence length="346" mass="36659">MDDNFRSQWIGSDSAHRAAMSAPRLDPAAPLLFVINAGAGALDLEAKQAVIRRALAEYGRKGELLACEPADLGRGATEAAAAAAARGTAVVAVGGDGSLNTVAQAAHAAGCPMGVIPYGTFNYFARTHGIATEPDAAARQLMDASPMPVQVGAINDRIFLVNASLGAYPELLQDREAWKARFGRSRWVAFVAACATLLRAQRRLRLHIETATTVRDVQTLTLFVGNNRLQLQQVGVDPEDTLAGTPGDGSMAALMLRPIGTMSMLGLMLRGAMGRLGDAAGVETFEFRHMVVRPRLATRRKVFVVAFDGEVTRMRAPIDIRVLDKPLYLLQASGAGGRASAPEAAA</sequence>
<dbReference type="Proteomes" id="UP000036902">
    <property type="component" value="Chromosome"/>
</dbReference>
<name>A0A140IDF2_9RHOO</name>
<dbReference type="InterPro" id="IPR050187">
    <property type="entry name" value="Lipid_Phosphate_FormReg"/>
</dbReference>
<dbReference type="PROSITE" id="PS50146">
    <property type="entry name" value="DAGK"/>
    <property type="match status" value="1"/>
</dbReference>
<proteinExistence type="predicted"/>
<dbReference type="Gene3D" id="3.40.50.10330">
    <property type="entry name" value="Probable inorganic polyphosphate/atp-NAD kinase, domain 1"/>
    <property type="match status" value="1"/>
</dbReference>
<evidence type="ECO:0000259" key="1">
    <source>
        <dbReference type="PROSITE" id="PS50146"/>
    </source>
</evidence>